<proteinExistence type="predicted"/>
<reference evidence="1 2" key="1">
    <citation type="journal article" date="2013" name="Proc. Natl. Acad. Sci. U.S.A.">
        <title>Twelve previously unknown phage genera are ubiquitous in global oceans.</title>
        <authorList>
            <person name="Holmfeldt K."/>
            <person name="Solonenko N."/>
            <person name="Shah M."/>
            <person name="Corrier K."/>
            <person name="Riemann L."/>
            <person name="Verberkmoes N.C."/>
            <person name="Sullivan M.B."/>
        </authorList>
    </citation>
    <scope>NUCLEOTIDE SEQUENCE [LARGE SCALE GENOMIC DNA]</scope>
    <source>
        <strain evidence="1">Phi19:1</strain>
    </source>
</reference>
<organism evidence="1 2">
    <name type="scientific">Cellulophaga phage phi19:1</name>
    <dbReference type="NCBI Taxonomy" id="1327970"/>
    <lineage>
        <taxon>Viruses</taxon>
        <taxon>Duplodnaviria</taxon>
        <taxon>Heunggongvirae</taxon>
        <taxon>Uroviricota</taxon>
        <taxon>Caudoviricetes</taxon>
        <taxon>Assiduviridae</taxon>
        <taxon>Cellubavirus</taxon>
        <taxon>Cellubavirus phi19una</taxon>
    </lineage>
</organism>
<gene>
    <name evidence="1" type="ORF">Phi19:1_gp049</name>
</gene>
<sequence length="72" mass="8135">MRKKIGVIGYVGLECSTLANKIAIELSDVNINSAVIGVEHVVKEKKIKLISEQFILPEETKYFEKQGSKYHK</sequence>
<dbReference type="KEGG" id="vg:16880949"/>
<evidence type="ECO:0000313" key="2">
    <source>
        <dbReference type="Proteomes" id="UP000014730"/>
    </source>
</evidence>
<dbReference type="EMBL" id="KC821607">
    <property type="protein sequence ID" value="AGO47339.1"/>
    <property type="molecule type" value="Genomic_DNA"/>
</dbReference>
<dbReference type="Proteomes" id="UP000014730">
    <property type="component" value="Segment"/>
</dbReference>
<reference evidence="2" key="2">
    <citation type="submission" date="2013-03" db="EMBL/GenBank/DDBJ databases">
        <title>The Cellulophaga phages: a novel, diverse, and globally ubiquitous model system.</title>
        <authorList>
            <person name="Holmfeldt K."/>
            <person name="Solonenko N."/>
            <person name="Shah M."/>
            <person name="Corrier K."/>
            <person name="Riemann L."/>
            <person name="VerBerkmoes N.C."/>
            <person name="Sullivan M.B."/>
        </authorList>
    </citation>
    <scope>NUCLEOTIDE SEQUENCE [LARGE SCALE GENOMIC DNA]</scope>
</reference>
<keyword evidence="2" id="KW-1185">Reference proteome</keyword>
<protein>
    <submittedName>
        <fullName evidence="1">Uncharacterized protein</fullName>
    </submittedName>
</protein>
<accession>R9ZVW6</accession>
<dbReference type="RefSeq" id="YP_008241742.1">
    <property type="nucleotide sequence ID" value="NC_021799.1"/>
</dbReference>
<name>R9ZVW6_9CAUD</name>
<evidence type="ECO:0000313" key="1">
    <source>
        <dbReference type="EMBL" id="AGO47339.1"/>
    </source>
</evidence>
<dbReference type="GeneID" id="16880949"/>